<sequence>VFARVLYPLPTSTEIPSFFATIDIPFIRPTISLSDAFALKSSRSTYFPLGITRA</sequence>
<feature type="non-terminal residue" evidence="1">
    <location>
        <position position="1"/>
    </location>
</feature>
<accession>A0A382DUL5</accession>
<protein>
    <submittedName>
        <fullName evidence="1">Uncharacterized protein</fullName>
    </submittedName>
</protein>
<dbReference type="AlphaFoldDB" id="A0A382DUL5"/>
<gene>
    <name evidence="1" type="ORF">METZ01_LOCUS194646</name>
</gene>
<organism evidence="1">
    <name type="scientific">marine metagenome</name>
    <dbReference type="NCBI Taxonomy" id="408172"/>
    <lineage>
        <taxon>unclassified sequences</taxon>
        <taxon>metagenomes</taxon>
        <taxon>ecological metagenomes</taxon>
    </lineage>
</organism>
<name>A0A382DUL5_9ZZZZ</name>
<proteinExistence type="predicted"/>
<reference evidence="1" key="1">
    <citation type="submission" date="2018-05" db="EMBL/GenBank/DDBJ databases">
        <authorList>
            <person name="Lanie J.A."/>
            <person name="Ng W.-L."/>
            <person name="Kazmierczak K.M."/>
            <person name="Andrzejewski T.M."/>
            <person name="Davidsen T.M."/>
            <person name="Wayne K.J."/>
            <person name="Tettelin H."/>
            <person name="Glass J.I."/>
            <person name="Rusch D."/>
            <person name="Podicherti R."/>
            <person name="Tsui H.-C.T."/>
            <person name="Winkler M.E."/>
        </authorList>
    </citation>
    <scope>NUCLEOTIDE SEQUENCE</scope>
</reference>
<dbReference type="EMBL" id="UINC01041054">
    <property type="protein sequence ID" value="SVB41792.1"/>
    <property type="molecule type" value="Genomic_DNA"/>
</dbReference>
<evidence type="ECO:0000313" key="1">
    <source>
        <dbReference type="EMBL" id="SVB41792.1"/>
    </source>
</evidence>